<evidence type="ECO:0000313" key="6">
    <source>
        <dbReference type="EMBL" id="KAL3316440.1"/>
    </source>
</evidence>
<keyword evidence="4" id="KW-0675">Receptor</keyword>
<dbReference type="PANTHER" id="PTHR45805">
    <property type="entry name" value="NUCLEAR HORMONE RECEPTOR HR3-RELATED"/>
    <property type="match status" value="1"/>
</dbReference>
<evidence type="ECO:0000256" key="4">
    <source>
        <dbReference type="ARBA" id="ARBA00023170"/>
    </source>
</evidence>
<name>A0ABD2QA57_9PLAT</name>
<reference evidence="6 7" key="1">
    <citation type="submission" date="2024-11" db="EMBL/GenBank/DDBJ databases">
        <title>Adaptive evolution of stress response genes in parasites aligns with host niche diversity.</title>
        <authorList>
            <person name="Hahn C."/>
            <person name="Resl P."/>
        </authorList>
    </citation>
    <scope>NUCLEOTIDE SEQUENCE [LARGE SCALE GENOMIC DNA]</scope>
    <source>
        <strain evidence="6">EGGRZ-B1_66</strain>
        <tissue evidence="6">Body</tissue>
    </source>
</reference>
<dbReference type="GO" id="GO:0010468">
    <property type="term" value="P:regulation of gene expression"/>
    <property type="evidence" value="ECO:0007669"/>
    <property type="project" value="UniProtKB-ARBA"/>
</dbReference>
<evidence type="ECO:0008006" key="8">
    <source>
        <dbReference type="Google" id="ProtNLM"/>
    </source>
</evidence>
<evidence type="ECO:0000313" key="7">
    <source>
        <dbReference type="Proteomes" id="UP001626550"/>
    </source>
</evidence>
<dbReference type="SUPFAM" id="SSF48508">
    <property type="entry name" value="Nuclear receptor ligand-binding domain"/>
    <property type="match status" value="1"/>
</dbReference>
<feature type="region of interest" description="Disordered" evidence="5">
    <location>
        <begin position="363"/>
        <end position="385"/>
    </location>
</feature>
<dbReference type="Gene3D" id="1.10.565.10">
    <property type="entry name" value="Retinoid X Receptor"/>
    <property type="match status" value="1"/>
</dbReference>
<feature type="compositionally biased region" description="Polar residues" evidence="5">
    <location>
        <begin position="1"/>
        <end position="13"/>
    </location>
</feature>
<keyword evidence="3" id="KW-0804">Transcription</keyword>
<sequence length="385" mass="42663">MQTDMPASMTTILPVSPANSSSSATGSGVTPLTEAIDRFANGMRTATEFLRMPNTYFKSRFQMSSIPAEHCGNISLVWDHMMNHFHMHAQQVVQFAKLIPGFNQFSLPTRSALVREGMYSVLLLLLSRDFQTDTDHFNYFDFSSEERAVIMHHFPSFRRIEEHLCISGRLANKLKFTLQELSISCAIEILRNYYIVDDTENSNVQSLYLLARNSLMKCMSSGSDLSEDQSKARWVNLEALSEMLGSMNKEHHQILTDLKSSRGDLQFPELYVEMFQLADDAAALVSAAVVAYCRNNSTAQLPGSSTELLRSSSDVNLVLDLGGGGSGCKSTSPQGINAFLVEGTKPLQPPPTSMFNILNYQSSMDPTQDSASTEQDAKAQISSPF</sequence>
<feature type="compositionally biased region" description="Low complexity" evidence="5">
    <location>
        <begin position="14"/>
        <end position="29"/>
    </location>
</feature>
<evidence type="ECO:0000256" key="3">
    <source>
        <dbReference type="ARBA" id="ARBA00023163"/>
    </source>
</evidence>
<keyword evidence="7" id="KW-1185">Reference proteome</keyword>
<dbReference type="PANTHER" id="PTHR45805:SF2">
    <property type="entry name" value="NUCLEAR HORMONE RECEPTOR HR3-RELATED"/>
    <property type="match status" value="1"/>
</dbReference>
<dbReference type="AlphaFoldDB" id="A0ABD2QA57"/>
<proteinExistence type="predicted"/>
<dbReference type="InterPro" id="IPR035500">
    <property type="entry name" value="NHR-like_dom_sf"/>
</dbReference>
<dbReference type="EMBL" id="JBJKFK010000539">
    <property type="protein sequence ID" value="KAL3316440.1"/>
    <property type="molecule type" value="Genomic_DNA"/>
</dbReference>
<dbReference type="GO" id="GO:0005634">
    <property type="term" value="C:nucleus"/>
    <property type="evidence" value="ECO:0007669"/>
    <property type="project" value="UniProtKB-SubCell"/>
</dbReference>
<comment type="subcellular location">
    <subcellularLocation>
        <location evidence="1">Nucleus</location>
    </subcellularLocation>
</comment>
<accession>A0ABD2QA57</accession>
<keyword evidence="2" id="KW-0805">Transcription regulation</keyword>
<dbReference type="Proteomes" id="UP001626550">
    <property type="component" value="Unassembled WGS sequence"/>
</dbReference>
<gene>
    <name evidence="6" type="ORF">Ciccas_004914</name>
</gene>
<comment type="caution">
    <text evidence="6">The sequence shown here is derived from an EMBL/GenBank/DDBJ whole genome shotgun (WGS) entry which is preliminary data.</text>
</comment>
<evidence type="ECO:0000256" key="5">
    <source>
        <dbReference type="SAM" id="MobiDB-lite"/>
    </source>
</evidence>
<organism evidence="6 7">
    <name type="scientific">Cichlidogyrus casuarinus</name>
    <dbReference type="NCBI Taxonomy" id="1844966"/>
    <lineage>
        <taxon>Eukaryota</taxon>
        <taxon>Metazoa</taxon>
        <taxon>Spiralia</taxon>
        <taxon>Lophotrochozoa</taxon>
        <taxon>Platyhelminthes</taxon>
        <taxon>Monogenea</taxon>
        <taxon>Monopisthocotylea</taxon>
        <taxon>Dactylogyridea</taxon>
        <taxon>Ancyrocephalidae</taxon>
        <taxon>Cichlidogyrus</taxon>
    </lineage>
</organism>
<feature type="region of interest" description="Disordered" evidence="5">
    <location>
        <begin position="1"/>
        <end position="29"/>
    </location>
</feature>
<evidence type="ECO:0000256" key="1">
    <source>
        <dbReference type="ARBA" id="ARBA00004123"/>
    </source>
</evidence>
<evidence type="ECO:0000256" key="2">
    <source>
        <dbReference type="ARBA" id="ARBA00023015"/>
    </source>
</evidence>
<protein>
    <recommendedName>
        <fullName evidence="8">NR LBD domain-containing protein</fullName>
    </recommendedName>
</protein>